<feature type="transmembrane region" description="Helical" evidence="1">
    <location>
        <begin position="6"/>
        <end position="24"/>
    </location>
</feature>
<evidence type="ECO:0000313" key="3">
    <source>
        <dbReference type="Proteomes" id="UP001156102"/>
    </source>
</evidence>
<organism evidence="2 3">
    <name type="scientific">Ectobacillus ponti</name>
    <dbReference type="NCBI Taxonomy" id="2961894"/>
    <lineage>
        <taxon>Bacteria</taxon>
        <taxon>Bacillati</taxon>
        <taxon>Bacillota</taxon>
        <taxon>Bacilli</taxon>
        <taxon>Bacillales</taxon>
        <taxon>Bacillaceae</taxon>
        <taxon>Ectobacillus</taxon>
    </lineage>
</organism>
<sequence length="286" mass="32735">MRYRFLLFPGMGLVHLLLFLFTYVRKKDARILPLLLSNIGFAHMLEYVIFNIFRSYRYKPGLLQNKHFDNMLGAMVSQSVVVPAAATFLTAFRIGKLGRAGYTVLLALSERLFIRLGLFRNYWWRTIYTLLLVPIGFWVSDQWYRLLGGSRRPAVVRAAVLLLSAGSFYTNAKFLLAVWLDTGLFRTHVVRNRYRDHFIGNIMYIAGMAPLAILPAIWPSVPLAGAVLLCMHAADQLLYRLRILRGPGWVVYSLLPLHVGAMLLARYVDRLLPKYDTIHTKKGNEG</sequence>
<evidence type="ECO:0000313" key="2">
    <source>
        <dbReference type="EMBL" id="MCP8968607.1"/>
    </source>
</evidence>
<comment type="caution">
    <text evidence="2">The sequence shown here is derived from an EMBL/GenBank/DDBJ whole genome shotgun (WGS) entry which is preliminary data.</text>
</comment>
<feature type="transmembrane region" description="Helical" evidence="1">
    <location>
        <begin position="70"/>
        <end position="92"/>
    </location>
</feature>
<feature type="transmembrane region" description="Helical" evidence="1">
    <location>
        <begin position="159"/>
        <end position="180"/>
    </location>
</feature>
<accession>A0AA42BPC3</accession>
<keyword evidence="1" id="KW-1133">Transmembrane helix</keyword>
<feature type="transmembrane region" description="Helical" evidence="1">
    <location>
        <begin position="31"/>
        <end position="50"/>
    </location>
</feature>
<dbReference type="EMBL" id="JANCLT010000003">
    <property type="protein sequence ID" value="MCP8968607.1"/>
    <property type="molecule type" value="Genomic_DNA"/>
</dbReference>
<dbReference type="RefSeq" id="WP_254758510.1">
    <property type="nucleotide sequence ID" value="NZ_JANCLT010000003.1"/>
</dbReference>
<proteinExistence type="predicted"/>
<feature type="transmembrane region" description="Helical" evidence="1">
    <location>
        <begin position="249"/>
        <end position="268"/>
    </location>
</feature>
<name>A0AA42BPC3_9BACI</name>
<evidence type="ECO:0000256" key="1">
    <source>
        <dbReference type="SAM" id="Phobius"/>
    </source>
</evidence>
<keyword evidence="3" id="KW-1185">Reference proteome</keyword>
<keyword evidence="1" id="KW-0812">Transmembrane</keyword>
<feature type="transmembrane region" description="Helical" evidence="1">
    <location>
        <begin position="122"/>
        <end position="139"/>
    </location>
</feature>
<gene>
    <name evidence="2" type="ORF">NK662_08645</name>
</gene>
<dbReference type="AlphaFoldDB" id="A0AA42BPC3"/>
<keyword evidence="1" id="KW-0472">Membrane</keyword>
<protein>
    <submittedName>
        <fullName evidence="2">Uncharacterized protein</fullName>
    </submittedName>
</protein>
<reference evidence="2" key="1">
    <citation type="submission" date="2022-07" db="EMBL/GenBank/DDBJ databases">
        <authorList>
            <person name="Li W.-J."/>
            <person name="Deng Q.-Q."/>
        </authorList>
    </citation>
    <scope>NUCLEOTIDE SEQUENCE</scope>
    <source>
        <strain evidence="2">SYSU M60031</strain>
    </source>
</reference>
<feature type="transmembrane region" description="Helical" evidence="1">
    <location>
        <begin position="201"/>
        <end position="229"/>
    </location>
</feature>
<dbReference type="Proteomes" id="UP001156102">
    <property type="component" value="Unassembled WGS sequence"/>
</dbReference>